<gene>
    <name evidence="2" type="ORF">KCH_14270</name>
</gene>
<feature type="transmembrane region" description="Helical" evidence="1">
    <location>
        <begin position="173"/>
        <end position="192"/>
    </location>
</feature>
<dbReference type="PATRIC" id="fig|1348663.4.peg.1369"/>
<name>A0A066YZZ0_9ACTN</name>
<feature type="transmembrane region" description="Helical" evidence="1">
    <location>
        <begin position="109"/>
        <end position="128"/>
    </location>
</feature>
<proteinExistence type="predicted"/>
<keyword evidence="1" id="KW-0472">Membrane</keyword>
<dbReference type="AlphaFoldDB" id="A0A066YZZ0"/>
<keyword evidence="1" id="KW-0812">Transmembrane</keyword>
<dbReference type="OrthoDB" id="4287439at2"/>
<comment type="caution">
    <text evidence="2">The sequence shown here is derived from an EMBL/GenBank/DDBJ whole genome shotgun (WGS) entry which is preliminary data.</text>
</comment>
<dbReference type="EMBL" id="JNBY01000053">
    <property type="protein sequence ID" value="KDN86797.1"/>
    <property type="molecule type" value="Genomic_DNA"/>
</dbReference>
<dbReference type="eggNOG" id="ENOG5033RUW">
    <property type="taxonomic scope" value="Bacteria"/>
</dbReference>
<dbReference type="Proteomes" id="UP000027178">
    <property type="component" value="Unassembled WGS sequence"/>
</dbReference>
<feature type="transmembrane region" description="Helical" evidence="1">
    <location>
        <begin position="148"/>
        <end position="166"/>
    </location>
</feature>
<evidence type="ECO:0000256" key="1">
    <source>
        <dbReference type="SAM" id="Phobius"/>
    </source>
</evidence>
<evidence type="ECO:0000313" key="2">
    <source>
        <dbReference type="EMBL" id="KDN86797.1"/>
    </source>
</evidence>
<dbReference type="RefSeq" id="WP_035860126.1">
    <property type="nucleotide sequence ID" value="NZ_KK853997.1"/>
</dbReference>
<sequence length="547" mass="59617">MTQLDMTPGAQVPRTDVGHQTAVTQAFSSAAYRTGDYNELEALAGVSVKKGKFALFRPSAGEAFSRALIDRTLGGGRKPIVPSHGTDIRMVVEHCLAAQDLREARDRRLATLSAVCGVLFLPGTLIWLAAYQARAWLGTKKSAARDGFIGTLALLAAVALTLFLLVRPPADGLLGLYCRVVMLGPVVGWYLAKRTVVTSVMQQRARWGDLVGGSPVAAVVPKAVPKDHLDKKANELKAGLDRLTNEQRTNVQHYAGPKGILGIGARWAEWSLREDLRPAEGHPDFRSFHVWDLARRITDRLGALSGSDVPNGGLPKPQISHWVVLDTGEGADEIGRPSGADMDGDRMRDFAVQEVANKQSVGTDTRHRIAVQFVLHKGQLVTTVVVSIMVLSHSLQVTATAHALGPIAGYFTGKPKTPEKDVPKTLRFWENRTVQLPVVTDDEIVRQAVRAPFHKVPGLQKWLGGSIGLPEPLCLRQAWADPTWNSRFKSDDALYIPTPVVGLIHAAVVEFLDEHDVATDRIANRSNIIRAEMQGSRPFRADKYDAG</sequence>
<keyword evidence="1" id="KW-1133">Transmembrane helix</keyword>
<dbReference type="HOGENOM" id="CLU_496876_0_0_11"/>
<evidence type="ECO:0000313" key="3">
    <source>
        <dbReference type="Proteomes" id="UP000027178"/>
    </source>
</evidence>
<organism evidence="2 3">
    <name type="scientific">Kitasatospora cheerisanensis KCTC 2395</name>
    <dbReference type="NCBI Taxonomy" id="1348663"/>
    <lineage>
        <taxon>Bacteria</taxon>
        <taxon>Bacillati</taxon>
        <taxon>Actinomycetota</taxon>
        <taxon>Actinomycetes</taxon>
        <taxon>Kitasatosporales</taxon>
        <taxon>Streptomycetaceae</taxon>
        <taxon>Kitasatospora</taxon>
    </lineage>
</organism>
<protein>
    <submittedName>
        <fullName evidence="2">Uncharacterized protein</fullName>
    </submittedName>
</protein>
<reference evidence="2 3" key="1">
    <citation type="submission" date="2014-05" db="EMBL/GenBank/DDBJ databases">
        <title>Draft Genome Sequence of Kitasatospora cheerisanensis KCTC 2395.</title>
        <authorList>
            <person name="Nam D.H."/>
        </authorList>
    </citation>
    <scope>NUCLEOTIDE SEQUENCE [LARGE SCALE GENOMIC DNA]</scope>
    <source>
        <strain evidence="2 3">KCTC 2395</strain>
    </source>
</reference>
<accession>A0A066YZZ0</accession>
<keyword evidence="3" id="KW-1185">Reference proteome</keyword>